<keyword evidence="8 10" id="KW-0479">Metal-binding</keyword>
<dbReference type="Gene3D" id="3.20.20.70">
    <property type="entry name" value="Aldolase class I"/>
    <property type="match status" value="1"/>
</dbReference>
<feature type="binding site" evidence="10 13">
    <location>
        <position position="56"/>
    </location>
    <ligand>
        <name>a divalent metal cation</name>
        <dbReference type="ChEBI" id="CHEBI:60240"/>
    </ligand>
</feature>
<dbReference type="InterPro" id="IPR000056">
    <property type="entry name" value="Ribul_P_3_epim-like"/>
</dbReference>
<dbReference type="InterPro" id="IPR013785">
    <property type="entry name" value="Aldolase_TIM"/>
</dbReference>
<gene>
    <name evidence="10" type="primary">rpe</name>
    <name evidence="15" type="ORF">SAMN04488094_105182</name>
</gene>
<dbReference type="GO" id="GO:0006098">
    <property type="term" value="P:pentose-phosphate shunt"/>
    <property type="evidence" value="ECO:0007669"/>
    <property type="project" value="UniProtKB-UniRule"/>
</dbReference>
<dbReference type="InterPro" id="IPR026019">
    <property type="entry name" value="Ribul_P_3_epim"/>
</dbReference>
<feature type="binding site" evidence="10 14">
    <location>
        <begin position="218"/>
        <end position="219"/>
    </location>
    <ligand>
        <name>substrate</name>
    </ligand>
</feature>
<dbReference type="EMBL" id="FOLG01000005">
    <property type="protein sequence ID" value="SFC49536.1"/>
    <property type="molecule type" value="Genomic_DNA"/>
</dbReference>
<feature type="binding site" evidence="10 13">
    <location>
        <position position="196"/>
    </location>
    <ligand>
        <name>a divalent metal cation</name>
        <dbReference type="ChEBI" id="CHEBI:60240"/>
    </ligand>
</feature>
<feature type="binding site" evidence="10 14">
    <location>
        <begin position="165"/>
        <end position="168"/>
    </location>
    <ligand>
        <name>substrate</name>
    </ligand>
</feature>
<comment type="similarity">
    <text evidence="6 10 11">Belongs to the ribulose-phosphate 3-epimerase family.</text>
</comment>
<dbReference type="InterPro" id="IPR011060">
    <property type="entry name" value="RibuloseP-bd_barrel"/>
</dbReference>
<dbReference type="PIRSF" id="PIRSF001461">
    <property type="entry name" value="RPE"/>
    <property type="match status" value="1"/>
</dbReference>
<feature type="binding site" evidence="10 14">
    <location>
        <position position="31"/>
    </location>
    <ligand>
        <name>substrate</name>
    </ligand>
</feature>
<feature type="active site" description="Proton acceptor" evidence="10 12">
    <location>
        <position position="58"/>
    </location>
</feature>
<proteinExistence type="inferred from homology"/>
<accession>A0A1I1JM38</accession>
<evidence type="ECO:0000256" key="12">
    <source>
        <dbReference type="PIRSR" id="PIRSR001461-1"/>
    </source>
</evidence>
<keyword evidence="13" id="KW-0170">Cobalt</keyword>
<dbReference type="GO" id="GO:0005737">
    <property type="term" value="C:cytoplasm"/>
    <property type="evidence" value="ECO:0007669"/>
    <property type="project" value="UniProtKB-ARBA"/>
</dbReference>
<evidence type="ECO:0000256" key="9">
    <source>
        <dbReference type="ARBA" id="ARBA00023235"/>
    </source>
</evidence>
<dbReference type="GO" id="GO:0004750">
    <property type="term" value="F:D-ribulose-phosphate 3-epimerase activity"/>
    <property type="evidence" value="ECO:0007669"/>
    <property type="project" value="UniProtKB-UniRule"/>
</dbReference>
<feature type="binding site" evidence="10 13">
    <location>
        <position position="89"/>
    </location>
    <ligand>
        <name>a divalent metal cation</name>
        <dbReference type="ChEBI" id="CHEBI:60240"/>
    </ligand>
</feature>
<sequence>MWQGAWYHAPCFLFEGRVAVAFDRSIKIAPSILSADFANFGQEIRAIEAQGADWVHVDVMDGHFVPNITFGPPAVKAFRPHVSTVMDVHLMIAPVDPYIDAFAEAGSDIITAHLEAGPHIHRTLQAIRAAGCKAGLSLNPGTGLEDVAYLLDLVDMVLVMTVNPGFGGQKFIASQVDKVRRLRQMIGDRPIHIQVDGGITPETAPLVAKAGADVLVAGSAVFKGGSVENPAPYGENIRAIRDAAQSGLQSA</sequence>
<evidence type="ECO:0000256" key="14">
    <source>
        <dbReference type="PIRSR" id="PIRSR001461-3"/>
    </source>
</evidence>
<dbReference type="HAMAP" id="MF_02227">
    <property type="entry name" value="RPE"/>
    <property type="match status" value="1"/>
</dbReference>
<name>A0A1I1JM38_9RHOB</name>
<dbReference type="STRING" id="441112.SAMN04488094_105182"/>
<comment type="cofactor">
    <cofactor evidence="4">
        <name>Zn(2+)</name>
        <dbReference type="ChEBI" id="CHEBI:29105"/>
    </cofactor>
</comment>
<comment type="function">
    <text evidence="10">Catalyzes the reversible epimerization of D-ribulose 5-phosphate to D-xylulose 5-phosphate.</text>
</comment>
<feature type="binding site" evidence="10 13">
    <location>
        <position position="58"/>
    </location>
    <ligand>
        <name>a divalent metal cation</name>
        <dbReference type="ChEBI" id="CHEBI:60240"/>
    </ligand>
</feature>
<protein>
    <recommendedName>
        <fullName evidence="7 10">Ribulose-phosphate 3-epimerase</fullName>
        <ecNumber evidence="7 10">5.1.3.1</ecNumber>
    </recommendedName>
</protein>
<evidence type="ECO:0000256" key="11">
    <source>
        <dbReference type="PIRNR" id="PIRNR001461"/>
    </source>
</evidence>
<keyword evidence="9 10" id="KW-0413">Isomerase</keyword>
<evidence type="ECO:0000256" key="2">
    <source>
        <dbReference type="ARBA" id="ARBA00001936"/>
    </source>
</evidence>
<dbReference type="EC" id="5.1.3.1" evidence="7 10"/>
<dbReference type="NCBIfam" id="NF004076">
    <property type="entry name" value="PRK05581.1-4"/>
    <property type="match status" value="1"/>
</dbReference>
<dbReference type="GO" id="GO:0019323">
    <property type="term" value="P:pentose catabolic process"/>
    <property type="evidence" value="ECO:0007669"/>
    <property type="project" value="UniProtKB-UniRule"/>
</dbReference>
<keyword evidence="13" id="KW-0464">Manganese</keyword>
<comment type="pathway">
    <text evidence="10">Carbohydrate degradation.</text>
</comment>
<feature type="binding site" evidence="14">
    <location>
        <position position="198"/>
    </location>
    <ligand>
        <name>substrate</name>
    </ligand>
</feature>
<comment type="cofactor">
    <cofactor evidence="2">
        <name>Mn(2+)</name>
        <dbReference type="ChEBI" id="CHEBI:29035"/>
    </cofactor>
</comment>
<feature type="binding site" evidence="10 14">
    <location>
        <position position="89"/>
    </location>
    <ligand>
        <name>substrate</name>
    </ligand>
</feature>
<keyword evidence="13" id="KW-0862">Zinc</keyword>
<comment type="cofactor">
    <cofactor evidence="3">
        <name>Co(2+)</name>
        <dbReference type="ChEBI" id="CHEBI:48828"/>
    </cofactor>
</comment>
<evidence type="ECO:0000256" key="4">
    <source>
        <dbReference type="ARBA" id="ARBA00001947"/>
    </source>
</evidence>
<evidence type="ECO:0000313" key="15">
    <source>
        <dbReference type="EMBL" id="SFC49536.1"/>
    </source>
</evidence>
<dbReference type="PROSITE" id="PS01085">
    <property type="entry name" value="RIBUL_P_3_EPIMER_1"/>
    <property type="match status" value="1"/>
</dbReference>
<dbReference type="CDD" id="cd00429">
    <property type="entry name" value="RPE"/>
    <property type="match status" value="1"/>
</dbReference>
<reference evidence="15 16" key="1">
    <citation type="submission" date="2016-10" db="EMBL/GenBank/DDBJ databases">
        <authorList>
            <person name="de Groot N.N."/>
        </authorList>
    </citation>
    <scope>NUCLEOTIDE SEQUENCE [LARGE SCALE GENOMIC DNA]</scope>
    <source>
        <strain evidence="15 16">DSM 19548</strain>
    </source>
</reference>
<dbReference type="FunFam" id="3.20.20.70:FF:000004">
    <property type="entry name" value="Ribulose-phosphate 3-epimerase"/>
    <property type="match status" value="1"/>
</dbReference>
<evidence type="ECO:0000313" key="16">
    <source>
        <dbReference type="Proteomes" id="UP000198728"/>
    </source>
</evidence>
<evidence type="ECO:0000256" key="1">
    <source>
        <dbReference type="ARBA" id="ARBA00001782"/>
    </source>
</evidence>
<organism evidence="15 16">
    <name type="scientific">Tropicimonas isoalkanivorans</name>
    <dbReference type="NCBI Taxonomy" id="441112"/>
    <lineage>
        <taxon>Bacteria</taxon>
        <taxon>Pseudomonadati</taxon>
        <taxon>Pseudomonadota</taxon>
        <taxon>Alphaproteobacteria</taxon>
        <taxon>Rhodobacterales</taxon>
        <taxon>Roseobacteraceae</taxon>
        <taxon>Tropicimonas</taxon>
    </lineage>
</organism>
<evidence type="ECO:0000256" key="6">
    <source>
        <dbReference type="ARBA" id="ARBA00009541"/>
    </source>
</evidence>
<dbReference type="SUPFAM" id="SSF51366">
    <property type="entry name" value="Ribulose-phoshate binding barrel"/>
    <property type="match status" value="1"/>
</dbReference>
<comment type="catalytic activity">
    <reaction evidence="1 10 11">
        <text>D-ribulose 5-phosphate = D-xylulose 5-phosphate</text>
        <dbReference type="Rhea" id="RHEA:13677"/>
        <dbReference type="ChEBI" id="CHEBI:57737"/>
        <dbReference type="ChEBI" id="CHEBI:58121"/>
        <dbReference type="EC" id="5.1.3.1"/>
    </reaction>
</comment>
<feature type="active site" description="Proton donor" evidence="10 12">
    <location>
        <position position="196"/>
    </location>
</feature>
<feature type="binding site" evidence="10">
    <location>
        <begin position="196"/>
        <end position="198"/>
    </location>
    <ligand>
        <name>substrate</name>
    </ligand>
</feature>
<comment type="cofactor">
    <cofactor evidence="10 13">
        <name>a divalent metal cation</name>
        <dbReference type="ChEBI" id="CHEBI:60240"/>
    </cofactor>
    <text evidence="10 13">Binds 1 divalent metal cation per subunit.</text>
</comment>
<dbReference type="PROSITE" id="PS01086">
    <property type="entry name" value="RIBUL_P_3_EPIMER_2"/>
    <property type="match status" value="1"/>
</dbReference>
<keyword evidence="16" id="KW-1185">Reference proteome</keyword>
<dbReference type="AlphaFoldDB" id="A0A1I1JM38"/>
<comment type="cofactor">
    <cofactor evidence="5">
        <name>Fe(2+)</name>
        <dbReference type="ChEBI" id="CHEBI:29033"/>
    </cofactor>
</comment>
<dbReference type="Proteomes" id="UP000198728">
    <property type="component" value="Unassembled WGS sequence"/>
</dbReference>
<evidence type="ECO:0000256" key="5">
    <source>
        <dbReference type="ARBA" id="ARBA00001954"/>
    </source>
</evidence>
<evidence type="ECO:0000256" key="7">
    <source>
        <dbReference type="ARBA" id="ARBA00013188"/>
    </source>
</evidence>
<dbReference type="NCBIfam" id="TIGR01163">
    <property type="entry name" value="rpe"/>
    <property type="match status" value="1"/>
</dbReference>
<evidence type="ECO:0000256" key="3">
    <source>
        <dbReference type="ARBA" id="ARBA00001941"/>
    </source>
</evidence>
<dbReference type="Pfam" id="PF00834">
    <property type="entry name" value="Ribul_P_3_epim"/>
    <property type="match status" value="1"/>
</dbReference>
<evidence type="ECO:0000256" key="13">
    <source>
        <dbReference type="PIRSR" id="PIRSR001461-2"/>
    </source>
</evidence>
<dbReference type="PANTHER" id="PTHR11749">
    <property type="entry name" value="RIBULOSE-5-PHOSPHATE-3-EPIMERASE"/>
    <property type="match status" value="1"/>
</dbReference>
<keyword evidence="10 11" id="KW-0119">Carbohydrate metabolism</keyword>
<dbReference type="GO" id="GO:0046872">
    <property type="term" value="F:metal ion binding"/>
    <property type="evidence" value="ECO:0007669"/>
    <property type="project" value="UniProtKB-UniRule"/>
</dbReference>
<evidence type="ECO:0000256" key="10">
    <source>
        <dbReference type="HAMAP-Rule" id="MF_02227"/>
    </source>
</evidence>
<evidence type="ECO:0000256" key="8">
    <source>
        <dbReference type="ARBA" id="ARBA00022723"/>
    </source>
</evidence>